<proteinExistence type="predicted"/>
<comment type="caution">
    <text evidence="1">The sequence shown here is derived from an EMBL/GenBank/DDBJ whole genome shotgun (WGS) entry which is preliminary data.</text>
</comment>
<dbReference type="EMBL" id="BJWL01000005">
    <property type="protein sequence ID" value="GFY88029.1"/>
    <property type="molecule type" value="Genomic_DNA"/>
</dbReference>
<evidence type="ECO:0000313" key="2">
    <source>
        <dbReference type="Proteomes" id="UP000585474"/>
    </source>
</evidence>
<protein>
    <submittedName>
        <fullName evidence="1">Uncharacterized protein</fullName>
    </submittedName>
</protein>
<reference evidence="1 2" key="1">
    <citation type="submission" date="2019-07" db="EMBL/GenBank/DDBJ databases">
        <title>De Novo Assembly of kiwifruit Actinidia rufa.</title>
        <authorList>
            <person name="Sugita-Konishi S."/>
            <person name="Sato K."/>
            <person name="Mori E."/>
            <person name="Abe Y."/>
            <person name="Kisaki G."/>
            <person name="Hamano K."/>
            <person name="Suezawa K."/>
            <person name="Otani M."/>
            <person name="Fukuda T."/>
            <person name="Manabe T."/>
            <person name="Gomi K."/>
            <person name="Tabuchi M."/>
            <person name="Akimitsu K."/>
            <person name="Kataoka I."/>
        </authorList>
    </citation>
    <scope>NUCLEOTIDE SEQUENCE [LARGE SCALE GENOMIC DNA]</scope>
    <source>
        <strain evidence="2">cv. Fuchu</strain>
    </source>
</reference>
<organism evidence="1 2">
    <name type="scientific">Actinidia rufa</name>
    <dbReference type="NCBI Taxonomy" id="165716"/>
    <lineage>
        <taxon>Eukaryota</taxon>
        <taxon>Viridiplantae</taxon>
        <taxon>Streptophyta</taxon>
        <taxon>Embryophyta</taxon>
        <taxon>Tracheophyta</taxon>
        <taxon>Spermatophyta</taxon>
        <taxon>Magnoliopsida</taxon>
        <taxon>eudicotyledons</taxon>
        <taxon>Gunneridae</taxon>
        <taxon>Pentapetalae</taxon>
        <taxon>asterids</taxon>
        <taxon>Ericales</taxon>
        <taxon>Actinidiaceae</taxon>
        <taxon>Actinidia</taxon>
    </lineage>
</organism>
<evidence type="ECO:0000313" key="1">
    <source>
        <dbReference type="EMBL" id="GFY88029.1"/>
    </source>
</evidence>
<dbReference type="Proteomes" id="UP000585474">
    <property type="component" value="Unassembled WGS sequence"/>
</dbReference>
<name>A0A7J0EPT8_9ERIC</name>
<keyword evidence="2" id="KW-1185">Reference proteome</keyword>
<sequence>MHLHTEMSAPSHSDAPFEVRCKARHFASCRGSISPPLCAQLERSPPLIKLRVKETRLAVARPSLYSSSKLTLSPSSELLTGYSTLIAPLVSSQTFVHISKYLPVLLYYYGSPRYHYGFSKCPYACFAYLCTTVAFLVLSSCKYHWTHV</sequence>
<dbReference type="AlphaFoldDB" id="A0A7J0EPT8"/>
<gene>
    <name evidence="1" type="ORF">Acr_05g0016680</name>
</gene>
<accession>A0A7J0EPT8</accession>